<keyword evidence="12" id="KW-0808">Transferase</keyword>
<dbReference type="InterPro" id="IPR023346">
    <property type="entry name" value="Lysozyme-like_dom_sf"/>
</dbReference>
<comment type="caution">
    <text evidence="32">The sequence shown here is derived from an EMBL/GenBank/DDBJ whole genome shotgun (WGS) entry which is preliminary data.</text>
</comment>
<evidence type="ECO:0000256" key="27">
    <source>
        <dbReference type="SAM" id="MobiDB-lite"/>
    </source>
</evidence>
<dbReference type="GO" id="GO:0071555">
    <property type="term" value="P:cell wall organization"/>
    <property type="evidence" value="ECO:0007669"/>
    <property type="project" value="UniProtKB-KW"/>
</dbReference>
<dbReference type="InterPro" id="IPR001460">
    <property type="entry name" value="PCN-bd_Tpept"/>
</dbReference>
<feature type="region of interest" description="Disordered" evidence="27">
    <location>
        <begin position="1"/>
        <end position="53"/>
    </location>
</feature>
<keyword evidence="7" id="KW-1003">Cell membrane</keyword>
<evidence type="ECO:0000256" key="15">
    <source>
        <dbReference type="ARBA" id="ARBA00022960"/>
    </source>
</evidence>
<organism evidence="32 33">
    <name type="scientific">Mailhella massiliensis</name>
    <dbReference type="NCBI Taxonomy" id="1903261"/>
    <lineage>
        <taxon>Bacteria</taxon>
        <taxon>Pseudomonadati</taxon>
        <taxon>Thermodesulfobacteriota</taxon>
        <taxon>Desulfovibrionia</taxon>
        <taxon>Desulfovibrionales</taxon>
        <taxon>Desulfovibrionaceae</taxon>
        <taxon>Mailhella</taxon>
    </lineage>
</organism>
<evidence type="ECO:0000256" key="22">
    <source>
        <dbReference type="ARBA" id="ARBA00023316"/>
    </source>
</evidence>
<keyword evidence="20" id="KW-0046">Antibiotic resistance</keyword>
<dbReference type="InterPro" id="IPR050396">
    <property type="entry name" value="Glycosyltr_51/Transpeptidase"/>
</dbReference>
<dbReference type="GO" id="GO:0008955">
    <property type="term" value="F:peptidoglycan glycosyltransferase activity"/>
    <property type="evidence" value="ECO:0007669"/>
    <property type="project" value="UniProtKB-EC"/>
</dbReference>
<keyword evidence="8" id="KW-0997">Cell inner membrane</keyword>
<dbReference type="Proteomes" id="UP000698963">
    <property type="component" value="Unassembled WGS sequence"/>
</dbReference>
<evidence type="ECO:0000256" key="25">
    <source>
        <dbReference type="ARBA" id="ARBA00049902"/>
    </source>
</evidence>
<evidence type="ECO:0000313" key="32">
    <source>
        <dbReference type="EMBL" id="HJD97018.1"/>
    </source>
</evidence>
<dbReference type="InterPro" id="IPR001264">
    <property type="entry name" value="Glyco_trans_51"/>
</dbReference>
<dbReference type="Pfam" id="PF00905">
    <property type="entry name" value="Transpeptidase"/>
    <property type="match status" value="1"/>
</dbReference>
<dbReference type="GO" id="GO:0009252">
    <property type="term" value="P:peptidoglycan biosynthetic process"/>
    <property type="evidence" value="ECO:0007669"/>
    <property type="project" value="UniProtKB-KW"/>
</dbReference>
<dbReference type="GO" id="GO:0006508">
    <property type="term" value="P:proteolysis"/>
    <property type="evidence" value="ECO:0007669"/>
    <property type="project" value="UniProtKB-KW"/>
</dbReference>
<evidence type="ECO:0000256" key="23">
    <source>
        <dbReference type="ARBA" id="ARBA00034000"/>
    </source>
</evidence>
<dbReference type="FunFam" id="1.10.3810.10:FF:000003">
    <property type="entry name" value="Penicillin-binding protein 1a"/>
    <property type="match status" value="1"/>
</dbReference>
<evidence type="ECO:0000259" key="31">
    <source>
        <dbReference type="Pfam" id="PF17092"/>
    </source>
</evidence>
<dbReference type="EC" id="3.4.16.4" evidence="5"/>
<feature type="region of interest" description="Disordered" evidence="27">
    <location>
        <begin position="486"/>
        <end position="505"/>
    </location>
</feature>
<dbReference type="SUPFAM" id="SSF56601">
    <property type="entry name" value="beta-lactamase/transpeptidase-like"/>
    <property type="match status" value="1"/>
</dbReference>
<dbReference type="Gene3D" id="3.40.710.10">
    <property type="entry name" value="DD-peptidase/beta-lactamase superfamily"/>
    <property type="match status" value="1"/>
</dbReference>
<evidence type="ECO:0000256" key="13">
    <source>
        <dbReference type="ARBA" id="ARBA00022692"/>
    </source>
</evidence>
<evidence type="ECO:0000256" key="7">
    <source>
        <dbReference type="ARBA" id="ARBA00022475"/>
    </source>
</evidence>
<dbReference type="GO" id="GO:0008658">
    <property type="term" value="F:penicillin binding"/>
    <property type="evidence" value="ECO:0007669"/>
    <property type="project" value="InterPro"/>
</dbReference>
<keyword evidence="17" id="KW-0573">Peptidoglycan synthesis</keyword>
<evidence type="ECO:0000256" key="5">
    <source>
        <dbReference type="ARBA" id="ARBA00012448"/>
    </source>
</evidence>
<dbReference type="Gene3D" id="2.40.50.140">
    <property type="entry name" value="Nucleic acid-binding proteins"/>
    <property type="match status" value="1"/>
</dbReference>
<evidence type="ECO:0000256" key="18">
    <source>
        <dbReference type="ARBA" id="ARBA00022989"/>
    </source>
</evidence>
<evidence type="ECO:0000256" key="9">
    <source>
        <dbReference type="ARBA" id="ARBA00022645"/>
    </source>
</evidence>
<keyword evidence="15" id="KW-0133">Cell shape</keyword>
<keyword evidence="21" id="KW-0511">Multifunctional enzyme</keyword>
<keyword evidence="10" id="KW-0645">Protease</keyword>
<evidence type="ECO:0000256" key="1">
    <source>
        <dbReference type="ARBA" id="ARBA00004249"/>
    </source>
</evidence>
<dbReference type="NCBIfam" id="TIGR02074">
    <property type="entry name" value="PBP_1a_fam"/>
    <property type="match status" value="1"/>
</dbReference>
<dbReference type="EMBL" id="DYZA01000096">
    <property type="protein sequence ID" value="HJD97018.1"/>
    <property type="molecule type" value="Genomic_DNA"/>
</dbReference>
<comment type="pathway">
    <text evidence="26">Glycan biosynthesis.</text>
</comment>
<evidence type="ECO:0000256" key="12">
    <source>
        <dbReference type="ARBA" id="ARBA00022679"/>
    </source>
</evidence>
<evidence type="ECO:0000256" key="3">
    <source>
        <dbReference type="ARBA" id="ARBA00007090"/>
    </source>
</evidence>
<name>A0A921AWF3_9BACT</name>
<accession>A0A921AWF3</accession>
<dbReference type="Gene3D" id="1.10.3810.10">
    <property type="entry name" value="Biosynthetic peptidoglycan transglycosylase-like"/>
    <property type="match status" value="1"/>
</dbReference>
<proteinExistence type="inferred from homology"/>
<dbReference type="GO" id="GO:0005886">
    <property type="term" value="C:plasma membrane"/>
    <property type="evidence" value="ECO:0007669"/>
    <property type="project" value="UniProtKB-SubCell"/>
</dbReference>
<evidence type="ECO:0000256" key="21">
    <source>
        <dbReference type="ARBA" id="ARBA00023268"/>
    </source>
</evidence>
<keyword evidence="13 28" id="KW-0812">Transmembrane</keyword>
<keyword evidence="9" id="KW-0121">Carboxypeptidase</keyword>
<evidence type="ECO:0000256" key="6">
    <source>
        <dbReference type="ARBA" id="ARBA00018638"/>
    </source>
</evidence>
<evidence type="ECO:0000256" key="11">
    <source>
        <dbReference type="ARBA" id="ARBA00022676"/>
    </source>
</evidence>
<dbReference type="PANTHER" id="PTHR32282">
    <property type="entry name" value="BINDING PROTEIN TRANSPEPTIDASE, PUTATIVE-RELATED"/>
    <property type="match status" value="1"/>
</dbReference>
<dbReference type="EC" id="2.4.99.28" evidence="24"/>
<evidence type="ECO:0000256" key="2">
    <source>
        <dbReference type="ARBA" id="ARBA00004752"/>
    </source>
</evidence>
<sequence>MSDKDWNDDNELLELGPAEQVGKEQKGDTRAKGEEEELLSLDRPGKKQKSPKKRRGCLGTILYFFSVLILLGALAAAGGGYMLYQWVSDDLPSFSKIADYRPPLVTTVLARDGSLIGQFYRERRFLVTLDQLPKFVPQAFLAVEDDQFYNHPGVDIKAIIRAAIANFQHGGTRQGGSTITQQVVKRLMLTPEKSYERKLKEAILAYRLEKQLSKDDILNLYINQIFLGNNAYGVEAAARVYFAKNAKDLTIAEAALIAGLGQSPSAYNPYRNPKAAETRQHHVLRRMRDLGWINDAEYDAAINQKMEYKAMPSSNPDGGWYLEEVRRLLVEMFSEENCKKNGYDFGLYGEDAVYELGLTVHTAMDPVQQHAANEGLRHGLEDAAKRHGWLGPVKHLEPSEYKEFLKKKDFQLSDLDNDGWALALVTAVNKSGADVLLSESQRGHVAVRTMNWARKPNKRVAGSVTAVVVRDATKVVKPGDVIWVSRDTTPAPKDQKKKKNTKKNEVVEAPEGVKDTVLHVHEPVIALRLQQYPDVQGAMVSIEPQSGDVVAMVGGYAFGSSGSQFNRATQAQRQPGSSFKPIVYSAALDNGFTPASMLLDAPIIIVDQWTKKAWRPRNDDGKFDGPMPLYRALARSRNLCTVRVAQQMGVEHIIARAKALRLSPEFPATLAISLGAVAVSPLNMAQAYTAFANAGKVSSPRFITRIQGPWGNTIYESQPESVQAITPQNAYVMASLLKGVVNFGTGGKAKVLGRPLGGKTGTTNDENDAWFIGVTPYLVTATYIGYDQLQSMGRGETGSGAALPAYIYYAKEAFKAYPPDDFPKPAGIVFADAGGMNMPFIEGTEPGTGYGMDALDEGVNPEAAEQAQQGEDLLKGLFE</sequence>
<evidence type="ECO:0000256" key="17">
    <source>
        <dbReference type="ARBA" id="ARBA00022984"/>
    </source>
</evidence>
<keyword evidence="22" id="KW-0961">Cell wall biogenesis/degradation</keyword>
<comment type="catalytic activity">
    <reaction evidence="25">
        <text>[GlcNAc-(1-&gt;4)-Mur2Ac(oyl-L-Ala-gamma-D-Glu-L-Lys-D-Ala-D-Ala)](n)-di-trans,octa-cis-undecaprenyl diphosphate + beta-D-GlcNAc-(1-&gt;4)-Mur2Ac(oyl-L-Ala-gamma-D-Glu-L-Lys-D-Ala-D-Ala)-di-trans,octa-cis-undecaprenyl diphosphate = [GlcNAc-(1-&gt;4)-Mur2Ac(oyl-L-Ala-gamma-D-Glu-L-Lys-D-Ala-D-Ala)](n+1)-di-trans,octa-cis-undecaprenyl diphosphate + di-trans,octa-cis-undecaprenyl diphosphate + H(+)</text>
        <dbReference type="Rhea" id="RHEA:23708"/>
        <dbReference type="Rhea" id="RHEA-COMP:9602"/>
        <dbReference type="Rhea" id="RHEA-COMP:9603"/>
        <dbReference type="ChEBI" id="CHEBI:15378"/>
        <dbReference type="ChEBI" id="CHEBI:58405"/>
        <dbReference type="ChEBI" id="CHEBI:60033"/>
        <dbReference type="ChEBI" id="CHEBI:78435"/>
        <dbReference type="EC" id="2.4.99.28"/>
    </reaction>
</comment>
<evidence type="ECO:0000256" key="16">
    <source>
        <dbReference type="ARBA" id="ARBA00022968"/>
    </source>
</evidence>
<evidence type="ECO:0000313" key="33">
    <source>
        <dbReference type="Proteomes" id="UP000698963"/>
    </source>
</evidence>
<comment type="similarity">
    <text evidence="3">In the C-terminal section; belongs to the transpeptidase family.</text>
</comment>
<evidence type="ECO:0000256" key="20">
    <source>
        <dbReference type="ARBA" id="ARBA00023251"/>
    </source>
</evidence>
<reference evidence="32" key="2">
    <citation type="submission" date="2021-09" db="EMBL/GenBank/DDBJ databases">
        <authorList>
            <person name="Gilroy R."/>
        </authorList>
    </citation>
    <scope>NUCLEOTIDE SEQUENCE</scope>
    <source>
        <strain evidence="32">ChiGjej2B2-19336</strain>
    </source>
</reference>
<comment type="subcellular location">
    <subcellularLocation>
        <location evidence="1">Cell inner membrane</location>
        <topology evidence="1">Single-pass type II membrane protein</topology>
    </subcellularLocation>
</comment>
<dbReference type="GO" id="GO:0046677">
    <property type="term" value="P:response to antibiotic"/>
    <property type="evidence" value="ECO:0007669"/>
    <property type="project" value="UniProtKB-KW"/>
</dbReference>
<dbReference type="GO" id="GO:0009002">
    <property type="term" value="F:serine-type D-Ala-D-Ala carboxypeptidase activity"/>
    <property type="evidence" value="ECO:0007669"/>
    <property type="project" value="UniProtKB-EC"/>
</dbReference>
<evidence type="ECO:0000256" key="24">
    <source>
        <dbReference type="ARBA" id="ARBA00044770"/>
    </source>
</evidence>
<dbReference type="InterPro" id="IPR012340">
    <property type="entry name" value="NA-bd_OB-fold"/>
</dbReference>
<evidence type="ECO:0000256" key="19">
    <source>
        <dbReference type="ARBA" id="ARBA00023136"/>
    </source>
</evidence>
<dbReference type="Pfam" id="PF17092">
    <property type="entry name" value="PCB_OB"/>
    <property type="match status" value="1"/>
</dbReference>
<dbReference type="Pfam" id="PF00912">
    <property type="entry name" value="Transgly"/>
    <property type="match status" value="1"/>
</dbReference>
<evidence type="ECO:0000259" key="30">
    <source>
        <dbReference type="Pfam" id="PF00912"/>
    </source>
</evidence>
<keyword evidence="16" id="KW-0735">Signal-anchor</keyword>
<dbReference type="AlphaFoldDB" id="A0A921AWF3"/>
<evidence type="ECO:0000256" key="10">
    <source>
        <dbReference type="ARBA" id="ARBA00022670"/>
    </source>
</evidence>
<evidence type="ECO:0000256" key="28">
    <source>
        <dbReference type="SAM" id="Phobius"/>
    </source>
</evidence>
<evidence type="ECO:0000259" key="29">
    <source>
        <dbReference type="Pfam" id="PF00905"/>
    </source>
</evidence>
<gene>
    <name evidence="32" type="ORF">K8W16_05170</name>
</gene>
<protein>
    <recommendedName>
        <fullName evidence="6">Penicillin-binding protein 1A</fullName>
        <ecNumber evidence="24">2.4.99.28</ecNumber>
        <ecNumber evidence="5">3.4.16.4</ecNumber>
    </recommendedName>
</protein>
<dbReference type="InterPro" id="IPR012338">
    <property type="entry name" value="Beta-lactam/transpept-like"/>
</dbReference>
<keyword evidence="19 28" id="KW-0472">Membrane</keyword>
<keyword evidence="18 28" id="KW-1133">Transmembrane helix</keyword>
<reference evidence="32" key="1">
    <citation type="journal article" date="2021" name="PeerJ">
        <title>Extensive microbial diversity within the chicken gut microbiome revealed by metagenomics and culture.</title>
        <authorList>
            <person name="Gilroy R."/>
            <person name="Ravi A."/>
            <person name="Getino M."/>
            <person name="Pursley I."/>
            <person name="Horton D.L."/>
            <person name="Alikhan N.F."/>
            <person name="Baker D."/>
            <person name="Gharbi K."/>
            <person name="Hall N."/>
            <person name="Watson M."/>
            <person name="Adriaenssens E.M."/>
            <person name="Foster-Nyarko E."/>
            <person name="Jarju S."/>
            <person name="Secka A."/>
            <person name="Antonio M."/>
            <person name="Oren A."/>
            <person name="Chaudhuri R.R."/>
            <person name="La Ragione R."/>
            <person name="Hildebrand F."/>
            <person name="Pallen M.J."/>
        </authorList>
    </citation>
    <scope>NUCLEOTIDE SEQUENCE</scope>
    <source>
        <strain evidence="32">ChiGjej2B2-19336</strain>
    </source>
</reference>
<feature type="domain" description="Penicillin-binding protein OB-like" evidence="31">
    <location>
        <begin position="389"/>
        <end position="535"/>
    </location>
</feature>
<comment type="pathway">
    <text evidence="2">Cell wall biogenesis; peptidoglycan biosynthesis.</text>
</comment>
<keyword evidence="14" id="KW-0378">Hydrolase</keyword>
<keyword evidence="11" id="KW-0328">Glycosyltransferase</keyword>
<evidence type="ECO:0000256" key="14">
    <source>
        <dbReference type="ARBA" id="ARBA00022801"/>
    </source>
</evidence>
<evidence type="ECO:0000256" key="26">
    <source>
        <dbReference type="ARBA" id="ARBA00060592"/>
    </source>
</evidence>
<dbReference type="SUPFAM" id="SSF53955">
    <property type="entry name" value="Lysozyme-like"/>
    <property type="match status" value="1"/>
</dbReference>
<dbReference type="RefSeq" id="WP_304121772.1">
    <property type="nucleotide sequence ID" value="NZ_DYZA01000096.1"/>
</dbReference>
<comment type="catalytic activity">
    <reaction evidence="23">
        <text>Preferential cleavage: (Ac)2-L-Lys-D-Ala-|-D-Ala. Also transpeptidation of peptidyl-alanyl moieties that are N-acyl substituents of D-alanine.</text>
        <dbReference type="EC" id="3.4.16.4"/>
    </reaction>
</comment>
<evidence type="ECO:0000256" key="4">
    <source>
        <dbReference type="ARBA" id="ARBA00007739"/>
    </source>
</evidence>
<dbReference type="GO" id="GO:0008360">
    <property type="term" value="P:regulation of cell shape"/>
    <property type="evidence" value="ECO:0007669"/>
    <property type="project" value="UniProtKB-KW"/>
</dbReference>
<feature type="transmembrane region" description="Helical" evidence="28">
    <location>
        <begin position="56"/>
        <end position="84"/>
    </location>
</feature>
<feature type="domain" description="Glycosyl transferase family 51" evidence="30">
    <location>
        <begin position="113"/>
        <end position="287"/>
    </location>
</feature>
<dbReference type="InterPro" id="IPR036950">
    <property type="entry name" value="PBP_transglycosylase"/>
</dbReference>
<dbReference type="GO" id="GO:0030288">
    <property type="term" value="C:outer membrane-bounded periplasmic space"/>
    <property type="evidence" value="ECO:0007669"/>
    <property type="project" value="TreeGrafter"/>
</dbReference>
<dbReference type="PANTHER" id="PTHR32282:SF27">
    <property type="entry name" value="PENICILLIN-BINDING PROTEIN 1A"/>
    <property type="match status" value="1"/>
</dbReference>
<feature type="domain" description="Penicillin-binding protein transpeptidase" evidence="29">
    <location>
        <begin position="537"/>
        <end position="793"/>
    </location>
</feature>
<evidence type="ECO:0000256" key="8">
    <source>
        <dbReference type="ARBA" id="ARBA00022519"/>
    </source>
</evidence>
<feature type="compositionally biased region" description="Basic and acidic residues" evidence="27">
    <location>
        <begin position="21"/>
        <end position="33"/>
    </location>
</feature>
<comment type="similarity">
    <text evidence="4">In the N-terminal section; belongs to the glycosyltransferase 51 family.</text>
</comment>
<dbReference type="InterPro" id="IPR031376">
    <property type="entry name" value="PCB_OB"/>
</dbReference>